<feature type="domain" description="PAC" evidence="3">
    <location>
        <begin position="229"/>
        <end position="281"/>
    </location>
</feature>
<dbReference type="SMART" id="SM00086">
    <property type="entry name" value="PAC"/>
    <property type="match status" value="1"/>
</dbReference>
<comment type="caution">
    <text evidence="5">The sequence shown here is derived from an EMBL/GenBank/DDBJ whole genome shotgun (WGS) entry which is preliminary data.</text>
</comment>
<dbReference type="InterPro" id="IPR000014">
    <property type="entry name" value="PAS"/>
</dbReference>
<dbReference type="InterPro" id="IPR029787">
    <property type="entry name" value="Nucleotide_cyclase"/>
</dbReference>
<dbReference type="RefSeq" id="WP_344619746.1">
    <property type="nucleotide sequence ID" value="NZ_BAAARV010000110.1"/>
</dbReference>
<feature type="domain" description="GGDEF" evidence="4">
    <location>
        <begin position="309"/>
        <end position="447"/>
    </location>
</feature>
<accession>A0ABP5UUP7</accession>
<dbReference type="InterPro" id="IPR029016">
    <property type="entry name" value="GAF-like_dom_sf"/>
</dbReference>
<dbReference type="CDD" id="cd00130">
    <property type="entry name" value="PAS"/>
    <property type="match status" value="1"/>
</dbReference>
<dbReference type="InterPro" id="IPR035965">
    <property type="entry name" value="PAS-like_dom_sf"/>
</dbReference>
<evidence type="ECO:0000313" key="6">
    <source>
        <dbReference type="Proteomes" id="UP001501444"/>
    </source>
</evidence>
<dbReference type="Proteomes" id="UP001501444">
    <property type="component" value="Unassembled WGS sequence"/>
</dbReference>
<dbReference type="CDD" id="cd01949">
    <property type="entry name" value="GGDEF"/>
    <property type="match status" value="1"/>
</dbReference>
<name>A0ABP5UUP7_9ACTN</name>
<dbReference type="EMBL" id="BAAARV010000110">
    <property type="protein sequence ID" value="GAA2388208.1"/>
    <property type="molecule type" value="Genomic_DNA"/>
</dbReference>
<dbReference type="SUPFAM" id="SSF55781">
    <property type="entry name" value="GAF domain-like"/>
    <property type="match status" value="1"/>
</dbReference>
<dbReference type="SUPFAM" id="SSF55073">
    <property type="entry name" value="Nucleotide cyclase"/>
    <property type="match status" value="1"/>
</dbReference>
<dbReference type="PANTHER" id="PTHR46663:SF3">
    <property type="entry name" value="SLL0267 PROTEIN"/>
    <property type="match status" value="1"/>
</dbReference>
<dbReference type="InterPro" id="IPR013656">
    <property type="entry name" value="PAS_4"/>
</dbReference>
<sequence>MSRFAALAAVGARLLGSAYDEDRLVEYLAAQLDAEVANRCVVAALMPEDGAAPLVRAGGAGGGSPTGMALRRATVAALDDQARRADARAAGVVVAPIVVRGRTVGSLGVQAPGNGPIPAADADFVEALAALAAATLEHGRALMATLALLDDARRQSDLLDAISDAVISCSADNVIDSWNAGAERLYGYPAGEAVGCDLFALLATTCCTDDGEKIGVRQVLEDLEDTGRWSGELRERRFDGAPLTVLSSVSTLTAPDGGRAGFVYVNRDVTEQRRQEHAASHDPLTGLANRRRVVNRIHDAAGRVHRGGGPMAVLFLDLNGFKPVNDRHGHAAGDELLIGVAGRLVSTVRGSDFVARVGGDEFVVLLEQIGATERIPAVLRRILDAVAEPVALSTGDMVQVTTSIGVVVVETPEDAAVEPERLVQLADKAMYRAKQRPGHVSFADKERDERWLDDES</sequence>
<dbReference type="PROSITE" id="PS50112">
    <property type="entry name" value="PAS"/>
    <property type="match status" value="1"/>
</dbReference>
<dbReference type="PROSITE" id="PS50887">
    <property type="entry name" value="GGDEF"/>
    <property type="match status" value="1"/>
</dbReference>
<evidence type="ECO:0000259" key="4">
    <source>
        <dbReference type="PROSITE" id="PS50887"/>
    </source>
</evidence>
<dbReference type="InterPro" id="IPR043128">
    <property type="entry name" value="Rev_trsase/Diguanyl_cyclase"/>
</dbReference>
<dbReference type="Pfam" id="PF01590">
    <property type="entry name" value="GAF"/>
    <property type="match status" value="1"/>
</dbReference>
<dbReference type="InterPro" id="IPR000700">
    <property type="entry name" value="PAS-assoc_C"/>
</dbReference>
<evidence type="ECO:0000256" key="1">
    <source>
        <dbReference type="SAM" id="MobiDB-lite"/>
    </source>
</evidence>
<dbReference type="Gene3D" id="3.30.450.20">
    <property type="entry name" value="PAS domain"/>
    <property type="match status" value="1"/>
</dbReference>
<dbReference type="InterPro" id="IPR052163">
    <property type="entry name" value="DGC-Regulatory_Protein"/>
</dbReference>
<dbReference type="PROSITE" id="PS50113">
    <property type="entry name" value="PAC"/>
    <property type="match status" value="1"/>
</dbReference>
<dbReference type="NCBIfam" id="TIGR00229">
    <property type="entry name" value="sensory_box"/>
    <property type="match status" value="1"/>
</dbReference>
<gene>
    <name evidence="5" type="ORF">GCM10010170_099470</name>
</gene>
<keyword evidence="6" id="KW-1185">Reference proteome</keyword>
<feature type="region of interest" description="Disordered" evidence="1">
    <location>
        <begin position="437"/>
        <end position="456"/>
    </location>
</feature>
<proteinExistence type="predicted"/>
<dbReference type="NCBIfam" id="TIGR00254">
    <property type="entry name" value="GGDEF"/>
    <property type="match status" value="1"/>
</dbReference>
<dbReference type="SMART" id="SM00267">
    <property type="entry name" value="GGDEF"/>
    <property type="match status" value="1"/>
</dbReference>
<evidence type="ECO:0000259" key="2">
    <source>
        <dbReference type="PROSITE" id="PS50112"/>
    </source>
</evidence>
<dbReference type="Pfam" id="PF00990">
    <property type="entry name" value="GGDEF"/>
    <property type="match status" value="1"/>
</dbReference>
<dbReference type="PANTHER" id="PTHR46663">
    <property type="entry name" value="DIGUANYLATE CYCLASE DGCT-RELATED"/>
    <property type="match status" value="1"/>
</dbReference>
<dbReference type="SUPFAM" id="SSF55785">
    <property type="entry name" value="PYP-like sensor domain (PAS domain)"/>
    <property type="match status" value="1"/>
</dbReference>
<organism evidence="5 6">
    <name type="scientific">Dactylosporangium salmoneum</name>
    <dbReference type="NCBI Taxonomy" id="53361"/>
    <lineage>
        <taxon>Bacteria</taxon>
        <taxon>Bacillati</taxon>
        <taxon>Actinomycetota</taxon>
        <taxon>Actinomycetes</taxon>
        <taxon>Micromonosporales</taxon>
        <taxon>Micromonosporaceae</taxon>
        <taxon>Dactylosporangium</taxon>
    </lineage>
</organism>
<dbReference type="Pfam" id="PF08448">
    <property type="entry name" value="PAS_4"/>
    <property type="match status" value="1"/>
</dbReference>
<dbReference type="Gene3D" id="3.30.450.40">
    <property type="match status" value="1"/>
</dbReference>
<dbReference type="InterPro" id="IPR000160">
    <property type="entry name" value="GGDEF_dom"/>
</dbReference>
<dbReference type="InterPro" id="IPR001610">
    <property type="entry name" value="PAC"/>
</dbReference>
<evidence type="ECO:0000259" key="3">
    <source>
        <dbReference type="PROSITE" id="PS50113"/>
    </source>
</evidence>
<dbReference type="InterPro" id="IPR003018">
    <property type="entry name" value="GAF"/>
</dbReference>
<protein>
    <recommendedName>
        <fullName evidence="7">Diguanylate cyclase</fullName>
    </recommendedName>
</protein>
<evidence type="ECO:0000313" key="5">
    <source>
        <dbReference type="EMBL" id="GAA2388208.1"/>
    </source>
</evidence>
<dbReference type="Gene3D" id="3.30.70.270">
    <property type="match status" value="1"/>
</dbReference>
<evidence type="ECO:0008006" key="7">
    <source>
        <dbReference type="Google" id="ProtNLM"/>
    </source>
</evidence>
<reference evidence="6" key="1">
    <citation type="journal article" date="2019" name="Int. J. Syst. Evol. Microbiol.">
        <title>The Global Catalogue of Microorganisms (GCM) 10K type strain sequencing project: providing services to taxonomists for standard genome sequencing and annotation.</title>
        <authorList>
            <consortium name="The Broad Institute Genomics Platform"/>
            <consortium name="The Broad Institute Genome Sequencing Center for Infectious Disease"/>
            <person name="Wu L."/>
            <person name="Ma J."/>
        </authorList>
    </citation>
    <scope>NUCLEOTIDE SEQUENCE [LARGE SCALE GENOMIC DNA]</scope>
    <source>
        <strain evidence="6">JCM 3272</strain>
    </source>
</reference>
<feature type="domain" description="PAS" evidence="2">
    <location>
        <begin position="151"/>
        <end position="195"/>
    </location>
</feature>